<dbReference type="Proteomes" id="UP000638648">
    <property type="component" value="Unassembled WGS sequence"/>
</dbReference>
<feature type="region of interest" description="Disordered" evidence="1">
    <location>
        <begin position="1"/>
        <end position="40"/>
    </location>
</feature>
<comment type="caution">
    <text evidence="2">The sequence shown here is derived from an EMBL/GenBank/DDBJ whole genome shotgun (WGS) entry which is preliminary data.</text>
</comment>
<evidence type="ECO:0000313" key="3">
    <source>
        <dbReference type="Proteomes" id="UP000638648"/>
    </source>
</evidence>
<gene>
    <name evidence="2" type="ORF">HEB94_004895</name>
</gene>
<protein>
    <submittedName>
        <fullName evidence="2">Uncharacterized protein</fullName>
    </submittedName>
</protein>
<accession>A0A927MXI5</accession>
<feature type="compositionally biased region" description="Basic residues" evidence="1">
    <location>
        <begin position="21"/>
        <end position="40"/>
    </location>
</feature>
<name>A0A927MXI5_9ACTN</name>
<reference evidence="2" key="1">
    <citation type="submission" date="2020-10" db="EMBL/GenBank/DDBJ databases">
        <title>Sequencing the genomes of 1000 actinobacteria strains.</title>
        <authorList>
            <person name="Klenk H.-P."/>
        </authorList>
    </citation>
    <scope>NUCLEOTIDE SEQUENCE</scope>
    <source>
        <strain evidence="2">DSM 45354</strain>
    </source>
</reference>
<dbReference type="AlphaFoldDB" id="A0A927MXI5"/>
<dbReference type="RefSeq" id="WP_273376231.1">
    <property type="nucleotide sequence ID" value="NZ_BAABJL010000177.1"/>
</dbReference>
<dbReference type="EMBL" id="JADBEM010000001">
    <property type="protein sequence ID" value="MBE1608047.1"/>
    <property type="molecule type" value="Genomic_DNA"/>
</dbReference>
<evidence type="ECO:0000313" key="2">
    <source>
        <dbReference type="EMBL" id="MBE1608047.1"/>
    </source>
</evidence>
<keyword evidence="3" id="KW-1185">Reference proteome</keyword>
<organism evidence="2 3">
    <name type="scientific">Actinopolymorpha pittospori</name>
    <dbReference type="NCBI Taxonomy" id="648752"/>
    <lineage>
        <taxon>Bacteria</taxon>
        <taxon>Bacillati</taxon>
        <taxon>Actinomycetota</taxon>
        <taxon>Actinomycetes</taxon>
        <taxon>Propionibacteriales</taxon>
        <taxon>Actinopolymorphaceae</taxon>
        <taxon>Actinopolymorpha</taxon>
    </lineage>
</organism>
<sequence length="40" mass="4736">MSIHKILPVKSRRKDDDKNRSSQRKPAPKKTRRPRRPVGN</sequence>
<evidence type="ECO:0000256" key="1">
    <source>
        <dbReference type="SAM" id="MobiDB-lite"/>
    </source>
</evidence>
<proteinExistence type="predicted"/>